<dbReference type="PRINTS" id="PR00081">
    <property type="entry name" value="GDHRDH"/>
</dbReference>
<dbReference type="GO" id="GO:0050664">
    <property type="term" value="F:oxidoreductase activity, acting on NAD(P)H, oxygen as acceptor"/>
    <property type="evidence" value="ECO:0007669"/>
    <property type="project" value="TreeGrafter"/>
</dbReference>
<dbReference type="PANTHER" id="PTHR43008">
    <property type="entry name" value="BENZIL REDUCTASE"/>
    <property type="match status" value="1"/>
</dbReference>
<evidence type="ECO:0000313" key="5">
    <source>
        <dbReference type="Proteomes" id="UP000094795"/>
    </source>
</evidence>
<dbReference type="Gene3D" id="3.40.50.720">
    <property type="entry name" value="NAD(P)-binding Rossmann-like Domain"/>
    <property type="match status" value="1"/>
</dbReference>
<keyword evidence="2" id="KW-0560">Oxidoreductase</keyword>
<dbReference type="STRING" id="1480615.AWJ14_08155"/>
<accession>A0A1C1YV10</accession>
<dbReference type="OrthoDB" id="7838357at2"/>
<evidence type="ECO:0000256" key="3">
    <source>
        <dbReference type="RuleBase" id="RU000363"/>
    </source>
</evidence>
<dbReference type="SUPFAM" id="SSF51735">
    <property type="entry name" value="NAD(P)-binding Rossmann-fold domains"/>
    <property type="match status" value="1"/>
</dbReference>
<evidence type="ECO:0000313" key="4">
    <source>
        <dbReference type="EMBL" id="OCW57190.1"/>
    </source>
</evidence>
<proteinExistence type="inferred from homology"/>
<evidence type="ECO:0000256" key="2">
    <source>
        <dbReference type="ARBA" id="ARBA00023002"/>
    </source>
</evidence>
<dbReference type="InterPro" id="IPR036291">
    <property type="entry name" value="NAD(P)-bd_dom_sf"/>
</dbReference>
<name>A0A1C1YV10_9HYPH</name>
<dbReference type="PRINTS" id="PR00080">
    <property type="entry name" value="SDRFAMILY"/>
</dbReference>
<sequence length="239" mass="25227">MTRSGARRILITGGTSGLGLAVAKKLARHHKLLLSGRKSQIEMAGALPRGAGYIVADQRDPERSTEVLLRGIRDFGWDSLDNAVLNAGVGFAPADGLDGPEAIRETLDVNLVAAMLQAQALFPLLAKSRGTLTFIGSVAHTGSATFPAYAASKAGLHGLARSLRSEWGGRVSVQVLHPGPTKTDMHAKAGHDPGRMRALFLEPGDVAAMMASAIASRRSPVTLSWLRYLSGGAYLGRRL</sequence>
<dbReference type="PANTHER" id="PTHR43008:SF4">
    <property type="entry name" value="CHAIN DEHYDROGENASE, PUTATIVE (AFU_ORTHOLOGUE AFUA_4G08710)-RELATED"/>
    <property type="match status" value="1"/>
</dbReference>
<protein>
    <submittedName>
        <fullName evidence="4">Short-chain dehydrogenase</fullName>
    </submittedName>
</protein>
<dbReference type="Pfam" id="PF00106">
    <property type="entry name" value="adh_short"/>
    <property type="match status" value="1"/>
</dbReference>
<comment type="similarity">
    <text evidence="1 3">Belongs to the short-chain dehydrogenases/reductases (SDR) family.</text>
</comment>
<evidence type="ECO:0000256" key="1">
    <source>
        <dbReference type="ARBA" id="ARBA00006484"/>
    </source>
</evidence>
<keyword evidence="5" id="KW-1185">Reference proteome</keyword>
<dbReference type="InterPro" id="IPR002347">
    <property type="entry name" value="SDR_fam"/>
</dbReference>
<dbReference type="Proteomes" id="UP000094795">
    <property type="component" value="Unassembled WGS sequence"/>
</dbReference>
<dbReference type="AlphaFoldDB" id="A0A1C1YV10"/>
<organism evidence="4 5">
    <name type="scientific">Hoeflea olei</name>
    <dbReference type="NCBI Taxonomy" id="1480615"/>
    <lineage>
        <taxon>Bacteria</taxon>
        <taxon>Pseudomonadati</taxon>
        <taxon>Pseudomonadota</taxon>
        <taxon>Alphaproteobacteria</taxon>
        <taxon>Hyphomicrobiales</taxon>
        <taxon>Rhizobiaceae</taxon>
        <taxon>Hoeflea</taxon>
    </lineage>
</organism>
<comment type="caution">
    <text evidence="4">The sequence shown here is derived from an EMBL/GenBank/DDBJ whole genome shotgun (WGS) entry which is preliminary data.</text>
</comment>
<dbReference type="CDD" id="cd05233">
    <property type="entry name" value="SDR_c"/>
    <property type="match status" value="1"/>
</dbReference>
<dbReference type="EMBL" id="LQZT01000023">
    <property type="protein sequence ID" value="OCW57190.1"/>
    <property type="molecule type" value="Genomic_DNA"/>
</dbReference>
<gene>
    <name evidence="4" type="ORF">AWJ14_08155</name>
</gene>
<reference evidence="4 5" key="1">
    <citation type="submission" date="2015-12" db="EMBL/GenBank/DDBJ databases">
        <authorList>
            <person name="Shamseldin A."/>
            <person name="Moawad H."/>
            <person name="Abd El-Rahim W.M."/>
            <person name="Sadowsky M.J."/>
        </authorList>
    </citation>
    <scope>NUCLEOTIDE SEQUENCE [LARGE SCALE GENOMIC DNA]</scope>
    <source>
        <strain evidence="4 5">JC234</strain>
    </source>
</reference>